<dbReference type="EMBL" id="CP144751">
    <property type="protein sequence ID" value="WVZ83391.1"/>
    <property type="molecule type" value="Genomic_DNA"/>
</dbReference>
<evidence type="ECO:0000256" key="1">
    <source>
        <dbReference type="SAM" id="MobiDB-lite"/>
    </source>
</evidence>
<accession>A0AAQ3X3D3</accession>
<keyword evidence="3" id="KW-1185">Reference proteome</keyword>
<feature type="compositionally biased region" description="Polar residues" evidence="1">
    <location>
        <begin position="88"/>
        <end position="98"/>
    </location>
</feature>
<organism evidence="2 3">
    <name type="scientific">Paspalum notatum var. saurae</name>
    <dbReference type="NCBI Taxonomy" id="547442"/>
    <lineage>
        <taxon>Eukaryota</taxon>
        <taxon>Viridiplantae</taxon>
        <taxon>Streptophyta</taxon>
        <taxon>Embryophyta</taxon>
        <taxon>Tracheophyta</taxon>
        <taxon>Spermatophyta</taxon>
        <taxon>Magnoliopsida</taxon>
        <taxon>Liliopsida</taxon>
        <taxon>Poales</taxon>
        <taxon>Poaceae</taxon>
        <taxon>PACMAD clade</taxon>
        <taxon>Panicoideae</taxon>
        <taxon>Andropogonodae</taxon>
        <taxon>Paspaleae</taxon>
        <taxon>Paspalinae</taxon>
        <taxon>Paspalum</taxon>
    </lineage>
</organism>
<evidence type="ECO:0000313" key="2">
    <source>
        <dbReference type="EMBL" id="WVZ83391.1"/>
    </source>
</evidence>
<dbReference type="AlphaFoldDB" id="A0AAQ3X3D3"/>
<feature type="region of interest" description="Disordered" evidence="1">
    <location>
        <begin position="80"/>
        <end position="107"/>
    </location>
</feature>
<feature type="region of interest" description="Disordered" evidence="1">
    <location>
        <begin position="119"/>
        <end position="145"/>
    </location>
</feature>
<protein>
    <submittedName>
        <fullName evidence="2">Uncharacterized protein</fullName>
    </submittedName>
</protein>
<name>A0AAQ3X3D3_PASNO</name>
<gene>
    <name evidence="2" type="ORF">U9M48_030549</name>
</gene>
<feature type="compositionally biased region" description="Polar residues" evidence="1">
    <location>
        <begin position="127"/>
        <end position="138"/>
    </location>
</feature>
<evidence type="ECO:0000313" key="3">
    <source>
        <dbReference type="Proteomes" id="UP001341281"/>
    </source>
</evidence>
<reference evidence="2 3" key="1">
    <citation type="submission" date="2024-02" db="EMBL/GenBank/DDBJ databases">
        <title>High-quality chromosome-scale genome assembly of Pensacola bahiagrass (Paspalum notatum Flugge var. saurae).</title>
        <authorList>
            <person name="Vega J.M."/>
            <person name="Podio M."/>
            <person name="Orjuela J."/>
            <person name="Siena L.A."/>
            <person name="Pessino S.C."/>
            <person name="Combes M.C."/>
            <person name="Mariac C."/>
            <person name="Albertini E."/>
            <person name="Pupilli F."/>
            <person name="Ortiz J.P.A."/>
            <person name="Leblanc O."/>
        </authorList>
    </citation>
    <scope>NUCLEOTIDE SEQUENCE [LARGE SCALE GENOMIC DNA]</scope>
    <source>
        <strain evidence="2">R1</strain>
        <tissue evidence="2">Leaf</tissue>
    </source>
</reference>
<proteinExistence type="predicted"/>
<dbReference type="Proteomes" id="UP001341281">
    <property type="component" value="Chromosome 07"/>
</dbReference>
<sequence length="196" mass="22143">MNQQKLTLVIKVQSFWSLPDRGPKTYSRSQTLTTVVEMNGYGLLQLVDYIEWFQLNQEKGVVHIDAQINDFEGPLQFSPTKRRFHPSVRNNVEPTPESTNDDEEPIGVDEEETYSDTESLVAPGDSSYDSQFAVSSDSDGSDLEYEPDEEIIDEDDEDALSVFSYEDALSVFSYDVDDPCVDIGVVFRDLKQCKSA</sequence>